<dbReference type="PIRSF" id="PIRSF017082">
    <property type="entry name" value="YflP"/>
    <property type="match status" value="1"/>
</dbReference>
<evidence type="ECO:0000256" key="1">
    <source>
        <dbReference type="ARBA" id="ARBA00006987"/>
    </source>
</evidence>
<dbReference type="SUPFAM" id="SSF53850">
    <property type="entry name" value="Periplasmic binding protein-like II"/>
    <property type="match status" value="1"/>
</dbReference>
<feature type="chain" id="PRO_5045237227" evidence="2">
    <location>
        <begin position="27"/>
        <end position="325"/>
    </location>
</feature>
<gene>
    <name evidence="3" type="ORF">GCM10023144_17980</name>
</gene>
<dbReference type="Gene3D" id="3.40.190.150">
    <property type="entry name" value="Bordetella uptake gene, domain 1"/>
    <property type="match status" value="1"/>
</dbReference>
<dbReference type="PANTHER" id="PTHR42928">
    <property type="entry name" value="TRICARBOXYLATE-BINDING PROTEIN"/>
    <property type="match status" value="1"/>
</dbReference>
<keyword evidence="2" id="KW-0732">Signal</keyword>
<dbReference type="Proteomes" id="UP001501671">
    <property type="component" value="Unassembled WGS sequence"/>
</dbReference>
<evidence type="ECO:0000313" key="3">
    <source>
        <dbReference type="EMBL" id="GAA4330355.1"/>
    </source>
</evidence>
<dbReference type="InterPro" id="IPR005064">
    <property type="entry name" value="BUG"/>
</dbReference>
<protein>
    <submittedName>
        <fullName evidence="3">Tripartite tricarboxylate transporter substrate binding protein</fullName>
    </submittedName>
</protein>
<evidence type="ECO:0000256" key="2">
    <source>
        <dbReference type="SAM" id="SignalP"/>
    </source>
</evidence>
<dbReference type="Pfam" id="PF03401">
    <property type="entry name" value="TctC"/>
    <property type="match status" value="1"/>
</dbReference>
<organism evidence="3 4">
    <name type="scientific">Pigmentiphaga soli</name>
    <dbReference type="NCBI Taxonomy" id="1007095"/>
    <lineage>
        <taxon>Bacteria</taxon>
        <taxon>Pseudomonadati</taxon>
        <taxon>Pseudomonadota</taxon>
        <taxon>Betaproteobacteria</taxon>
        <taxon>Burkholderiales</taxon>
        <taxon>Alcaligenaceae</taxon>
        <taxon>Pigmentiphaga</taxon>
    </lineage>
</organism>
<feature type="signal peptide" evidence="2">
    <location>
        <begin position="1"/>
        <end position="26"/>
    </location>
</feature>
<keyword evidence="4" id="KW-1185">Reference proteome</keyword>
<dbReference type="EMBL" id="BAABFO010000007">
    <property type="protein sequence ID" value="GAA4330355.1"/>
    <property type="molecule type" value="Genomic_DNA"/>
</dbReference>
<reference evidence="4" key="1">
    <citation type="journal article" date="2019" name="Int. J. Syst. Evol. Microbiol.">
        <title>The Global Catalogue of Microorganisms (GCM) 10K type strain sequencing project: providing services to taxonomists for standard genome sequencing and annotation.</title>
        <authorList>
            <consortium name="The Broad Institute Genomics Platform"/>
            <consortium name="The Broad Institute Genome Sequencing Center for Infectious Disease"/>
            <person name="Wu L."/>
            <person name="Ma J."/>
        </authorList>
    </citation>
    <scope>NUCLEOTIDE SEQUENCE [LARGE SCALE GENOMIC DNA]</scope>
    <source>
        <strain evidence="4">JCM 17666</strain>
    </source>
</reference>
<proteinExistence type="inferred from homology"/>
<sequence length="325" mass="34523">MDPACFARRCGALLSAFACMLPAARAADYPTRPIRIVLGSGAGGLADVTTRLLAQKLAERLGQSVVVENKPGAGGITATDTVAKSAPDGYTLMVMVTGNTIAKSLLKSLPYDLEKDFTPIGSIAFFDLLLLVRNDGPLRTLDDLRKLAASRPGGINVGTTSTGSVQNLTAHLFGSRTGMKISIIPYKTSGEILIGLMRGDVDIGFDAYTSLKSGIDSHQIRAIASTGPQRSDMLPAVPTMKELGLKDYEVIGWNSLYAPAGTPPQVVALLNRNIGEILALPDVRKRFLELGVEARAGTPQEMARLMKSNIDQWAAVIKSAGIEQQ</sequence>
<dbReference type="RefSeq" id="WP_345248505.1">
    <property type="nucleotide sequence ID" value="NZ_BAABFO010000007.1"/>
</dbReference>
<name>A0ABP8GV04_9BURK</name>
<dbReference type="InterPro" id="IPR042100">
    <property type="entry name" value="Bug_dom1"/>
</dbReference>
<dbReference type="CDD" id="cd13578">
    <property type="entry name" value="PBP2_Bug27"/>
    <property type="match status" value="1"/>
</dbReference>
<evidence type="ECO:0000313" key="4">
    <source>
        <dbReference type="Proteomes" id="UP001501671"/>
    </source>
</evidence>
<dbReference type="Gene3D" id="3.40.190.10">
    <property type="entry name" value="Periplasmic binding protein-like II"/>
    <property type="match status" value="1"/>
</dbReference>
<comment type="similarity">
    <text evidence="1">Belongs to the UPF0065 (bug) family.</text>
</comment>
<dbReference type="PANTHER" id="PTHR42928:SF5">
    <property type="entry name" value="BLR1237 PROTEIN"/>
    <property type="match status" value="1"/>
</dbReference>
<accession>A0ABP8GV04</accession>
<comment type="caution">
    <text evidence="3">The sequence shown here is derived from an EMBL/GenBank/DDBJ whole genome shotgun (WGS) entry which is preliminary data.</text>
</comment>